<dbReference type="OrthoDB" id="9804325at2"/>
<dbReference type="EC" id="3.6.4.-" evidence="9"/>
<dbReference type="SMART" id="SM00487">
    <property type="entry name" value="DEXDc"/>
    <property type="match status" value="1"/>
</dbReference>
<evidence type="ECO:0000256" key="6">
    <source>
        <dbReference type="ARBA" id="ARBA00022840"/>
    </source>
</evidence>
<keyword evidence="6 9" id="KW-0067">ATP-binding</keyword>
<evidence type="ECO:0000256" key="9">
    <source>
        <dbReference type="HAMAP-Rule" id="MF_00969"/>
    </source>
</evidence>
<accession>A0A0R1RLQ3</accession>
<dbReference type="EMBL" id="AZFE01000001">
    <property type="protein sequence ID" value="KRL58144.1"/>
    <property type="molecule type" value="Genomic_DNA"/>
</dbReference>
<protein>
    <recommendedName>
        <fullName evidence="9">Transcription-repair-coupling factor</fullName>
        <shortName evidence="9">TRCF</shortName>
        <ecNumber evidence="9">3.6.4.-</ecNumber>
    </recommendedName>
</protein>
<dbReference type="Pfam" id="PF00270">
    <property type="entry name" value="DEAD"/>
    <property type="match status" value="1"/>
</dbReference>
<dbReference type="InterPro" id="IPR001650">
    <property type="entry name" value="Helicase_C-like"/>
</dbReference>
<dbReference type="Gene3D" id="3.30.2060.10">
    <property type="entry name" value="Penicillin-binding protein 1b domain"/>
    <property type="match status" value="1"/>
</dbReference>
<evidence type="ECO:0000256" key="3">
    <source>
        <dbReference type="ARBA" id="ARBA00022763"/>
    </source>
</evidence>
<evidence type="ECO:0000256" key="7">
    <source>
        <dbReference type="ARBA" id="ARBA00023125"/>
    </source>
</evidence>
<evidence type="ECO:0000313" key="13">
    <source>
        <dbReference type="Proteomes" id="UP000051697"/>
    </source>
</evidence>
<dbReference type="AlphaFoldDB" id="A0A0R1RLQ3"/>
<dbReference type="InterPro" id="IPR047112">
    <property type="entry name" value="RecG/Mfd"/>
</dbReference>
<dbReference type="InterPro" id="IPR003711">
    <property type="entry name" value="CarD-like/TRCF_RID"/>
</dbReference>
<keyword evidence="8 9" id="KW-0234">DNA repair</keyword>
<comment type="function">
    <text evidence="9">Couples transcription and DNA repair by recognizing RNA polymerase (RNAP) stalled at DNA lesions. Mediates ATP-dependent release of RNAP and its truncated transcript from the DNA, and recruitment of nucleotide excision repair machinery to the damaged site.</text>
</comment>
<dbReference type="Proteomes" id="UP000051697">
    <property type="component" value="Unassembled WGS sequence"/>
</dbReference>
<dbReference type="Gene3D" id="3.40.50.300">
    <property type="entry name" value="P-loop containing nucleotide triphosphate hydrolases"/>
    <property type="match status" value="2"/>
</dbReference>
<evidence type="ECO:0000256" key="8">
    <source>
        <dbReference type="ARBA" id="ARBA00023204"/>
    </source>
</evidence>
<dbReference type="InterPro" id="IPR014001">
    <property type="entry name" value="Helicase_ATP-bd"/>
</dbReference>
<dbReference type="Pfam" id="PF17757">
    <property type="entry name" value="UvrB_inter"/>
    <property type="match status" value="1"/>
</dbReference>
<dbReference type="PROSITE" id="PS51192">
    <property type="entry name" value="HELICASE_ATP_BIND_1"/>
    <property type="match status" value="1"/>
</dbReference>
<dbReference type="HAMAP" id="MF_00969">
    <property type="entry name" value="TRCF"/>
    <property type="match status" value="1"/>
</dbReference>
<dbReference type="InterPro" id="IPR004576">
    <property type="entry name" value="Mfd"/>
</dbReference>
<dbReference type="PROSITE" id="PS51194">
    <property type="entry name" value="HELICASE_CTER"/>
    <property type="match status" value="1"/>
</dbReference>
<dbReference type="GO" id="GO:0000716">
    <property type="term" value="P:transcription-coupled nucleotide-excision repair, DNA damage recognition"/>
    <property type="evidence" value="ECO:0007669"/>
    <property type="project" value="UniProtKB-UniRule"/>
</dbReference>
<dbReference type="Gene3D" id="3.40.50.11180">
    <property type="match status" value="1"/>
</dbReference>
<dbReference type="GO" id="GO:0005524">
    <property type="term" value="F:ATP binding"/>
    <property type="evidence" value="ECO:0007669"/>
    <property type="project" value="UniProtKB-UniRule"/>
</dbReference>
<evidence type="ECO:0000256" key="5">
    <source>
        <dbReference type="ARBA" id="ARBA00022806"/>
    </source>
</evidence>
<feature type="domain" description="Helicase C-terminal" evidence="11">
    <location>
        <begin position="816"/>
        <end position="970"/>
    </location>
</feature>
<dbReference type="Pfam" id="PF03461">
    <property type="entry name" value="TRCF"/>
    <property type="match status" value="1"/>
</dbReference>
<keyword evidence="3 9" id="KW-0227">DNA damage</keyword>
<keyword evidence="5" id="KW-0347">Helicase</keyword>
<comment type="caution">
    <text evidence="12">The sequence shown here is derived from an EMBL/GenBank/DDBJ whole genome shotgun (WGS) entry which is preliminary data.</text>
</comment>
<dbReference type="Gene3D" id="2.40.10.170">
    <property type="match status" value="1"/>
</dbReference>
<dbReference type="RefSeq" id="WP_057888999.1">
    <property type="nucleotide sequence ID" value="NZ_AZFE01000001.1"/>
</dbReference>
<dbReference type="STRING" id="1423778.FC70_GL000032"/>
<dbReference type="SUPFAM" id="SSF143517">
    <property type="entry name" value="TRCF domain-like"/>
    <property type="match status" value="1"/>
</dbReference>
<dbReference type="SUPFAM" id="SSF141259">
    <property type="entry name" value="CarD-like"/>
    <property type="match status" value="1"/>
</dbReference>
<proteinExistence type="inferred from homology"/>
<keyword evidence="13" id="KW-1185">Reference proteome</keyword>
<dbReference type="SMART" id="SM00490">
    <property type="entry name" value="HELICc"/>
    <property type="match status" value="1"/>
</dbReference>
<comment type="similarity">
    <text evidence="9">In the C-terminal section; belongs to the helicase family. RecG subfamily.</text>
</comment>
<dbReference type="GO" id="GO:0003684">
    <property type="term" value="F:damaged DNA binding"/>
    <property type="evidence" value="ECO:0007669"/>
    <property type="project" value="InterPro"/>
</dbReference>
<evidence type="ECO:0000313" key="12">
    <source>
        <dbReference type="EMBL" id="KRL58144.1"/>
    </source>
</evidence>
<dbReference type="PANTHER" id="PTHR47964:SF1">
    <property type="entry name" value="ATP-DEPENDENT DNA HELICASE HOMOLOG RECG, CHLOROPLASTIC"/>
    <property type="match status" value="1"/>
</dbReference>
<dbReference type="SMART" id="SM01058">
    <property type="entry name" value="CarD_TRCF"/>
    <property type="match status" value="1"/>
</dbReference>
<dbReference type="Pfam" id="PF02559">
    <property type="entry name" value="CarD_TRCF_RID"/>
    <property type="match status" value="1"/>
</dbReference>
<evidence type="ECO:0000259" key="11">
    <source>
        <dbReference type="PROSITE" id="PS51194"/>
    </source>
</evidence>
<evidence type="ECO:0000256" key="1">
    <source>
        <dbReference type="ARBA" id="ARBA00022490"/>
    </source>
</evidence>
<dbReference type="InterPro" id="IPR027417">
    <property type="entry name" value="P-loop_NTPase"/>
</dbReference>
<dbReference type="GO" id="GO:0006355">
    <property type="term" value="P:regulation of DNA-templated transcription"/>
    <property type="evidence" value="ECO:0007669"/>
    <property type="project" value="UniProtKB-UniRule"/>
</dbReference>
<dbReference type="CDD" id="cd17991">
    <property type="entry name" value="DEXHc_TRCF"/>
    <property type="match status" value="1"/>
</dbReference>
<keyword evidence="7 9" id="KW-0238">DNA-binding</keyword>
<dbReference type="InterPro" id="IPR005118">
    <property type="entry name" value="TRCF_C"/>
</dbReference>
<dbReference type="InterPro" id="IPR036101">
    <property type="entry name" value="CarD-like/TRCF_RID_sf"/>
</dbReference>
<feature type="domain" description="Helicase ATP-binding" evidence="10">
    <location>
        <begin position="634"/>
        <end position="795"/>
    </location>
</feature>
<dbReference type="NCBIfam" id="TIGR00580">
    <property type="entry name" value="mfd"/>
    <property type="match status" value="1"/>
</dbReference>
<organism evidence="12 13">
    <name type="scientific">Paucilactobacillus oligofermentans DSM 15707 = LMG 22743</name>
    <dbReference type="NCBI Taxonomy" id="1423778"/>
    <lineage>
        <taxon>Bacteria</taxon>
        <taxon>Bacillati</taxon>
        <taxon>Bacillota</taxon>
        <taxon>Bacilli</taxon>
        <taxon>Lactobacillales</taxon>
        <taxon>Lactobacillaceae</taxon>
        <taxon>Paucilactobacillus</taxon>
    </lineage>
</organism>
<dbReference type="InterPro" id="IPR041471">
    <property type="entry name" value="UvrB_inter"/>
</dbReference>
<dbReference type="GO" id="GO:0005737">
    <property type="term" value="C:cytoplasm"/>
    <property type="evidence" value="ECO:0007669"/>
    <property type="project" value="UniProtKB-SubCell"/>
</dbReference>
<dbReference type="GO" id="GO:0003678">
    <property type="term" value="F:DNA helicase activity"/>
    <property type="evidence" value="ECO:0007669"/>
    <property type="project" value="TreeGrafter"/>
</dbReference>
<dbReference type="GO" id="GO:0016787">
    <property type="term" value="F:hydrolase activity"/>
    <property type="evidence" value="ECO:0007669"/>
    <property type="project" value="UniProtKB-KW"/>
</dbReference>
<evidence type="ECO:0000259" key="10">
    <source>
        <dbReference type="PROSITE" id="PS51192"/>
    </source>
</evidence>
<dbReference type="Pfam" id="PF00271">
    <property type="entry name" value="Helicase_C"/>
    <property type="match status" value="1"/>
</dbReference>
<dbReference type="KEGG" id="lol:LACOL_1515"/>
<dbReference type="InterPro" id="IPR011545">
    <property type="entry name" value="DEAD/DEAH_box_helicase_dom"/>
</dbReference>
<reference evidence="12 13" key="1">
    <citation type="journal article" date="2015" name="Genome Announc.">
        <title>Expanding the biotechnology potential of lactobacilli through comparative genomics of 213 strains and associated genera.</title>
        <authorList>
            <person name="Sun Z."/>
            <person name="Harris H.M."/>
            <person name="McCann A."/>
            <person name="Guo C."/>
            <person name="Argimon S."/>
            <person name="Zhang W."/>
            <person name="Yang X."/>
            <person name="Jeffery I.B."/>
            <person name="Cooney J.C."/>
            <person name="Kagawa T.F."/>
            <person name="Liu W."/>
            <person name="Song Y."/>
            <person name="Salvetti E."/>
            <person name="Wrobel A."/>
            <person name="Rasinkangas P."/>
            <person name="Parkhill J."/>
            <person name="Rea M.C."/>
            <person name="O'Sullivan O."/>
            <person name="Ritari J."/>
            <person name="Douillard F.P."/>
            <person name="Paul Ross R."/>
            <person name="Yang R."/>
            <person name="Briner A.E."/>
            <person name="Felis G.E."/>
            <person name="de Vos W.M."/>
            <person name="Barrangou R."/>
            <person name="Klaenhammer T.R."/>
            <person name="Caufield P.W."/>
            <person name="Cui Y."/>
            <person name="Zhang H."/>
            <person name="O'Toole P.W."/>
        </authorList>
    </citation>
    <scope>NUCLEOTIDE SEQUENCE [LARGE SCALE GENOMIC DNA]</scope>
    <source>
        <strain evidence="12 13">DSM 15707</strain>
    </source>
</reference>
<comment type="subcellular location">
    <subcellularLocation>
        <location evidence="9">Cytoplasm</location>
    </subcellularLocation>
</comment>
<evidence type="ECO:0000256" key="4">
    <source>
        <dbReference type="ARBA" id="ARBA00022801"/>
    </source>
</evidence>
<dbReference type="InterPro" id="IPR037235">
    <property type="entry name" value="TRCF-like_C_D7"/>
</dbReference>
<dbReference type="SMART" id="SM00982">
    <property type="entry name" value="TRCF"/>
    <property type="match status" value="1"/>
</dbReference>
<dbReference type="Gene3D" id="3.90.1150.50">
    <property type="entry name" value="Transcription-repair-coupling factor, D7 domain"/>
    <property type="match status" value="1"/>
</dbReference>
<keyword evidence="4 9" id="KW-0378">Hydrolase</keyword>
<name>A0A0R1RLQ3_9LACO</name>
<keyword evidence="1 9" id="KW-0963">Cytoplasm</keyword>
<evidence type="ECO:0000256" key="2">
    <source>
        <dbReference type="ARBA" id="ARBA00022741"/>
    </source>
</evidence>
<dbReference type="PANTHER" id="PTHR47964">
    <property type="entry name" value="ATP-DEPENDENT DNA HELICASE HOMOLOG RECG, CHLOROPLASTIC"/>
    <property type="match status" value="1"/>
</dbReference>
<gene>
    <name evidence="9" type="primary">mfd</name>
    <name evidence="12" type="ORF">FC70_GL000032</name>
</gene>
<comment type="similarity">
    <text evidence="9">In the N-terminal section; belongs to the UvrB family.</text>
</comment>
<sequence>MKLEDFLVEMPEFINIEAGIKGRQRQLITGISGSAETLLLSSIHRQLQQSQLIVTDDLSHMEQITNDLLNRLSDDQVFQFPVEENLAVEVATSSPEFRLQRVLALDALLSDHPVVVVTSTSGLKRLLPTTEVFKEARLQIKVGSDINLDQSRTQLSSMGYQLEKMVIRPGDFAIRGSILDIYPLNTENPVRIDLFDTEVDSLRYFDATTQRSIENVEQVSVLPATDFVISETEFNRIHQSLTKQMTATAKDLSDDQRQQLEQNISPTLKALTHQQIIPELIEFSNDVYTDKTSILDYLDENGVIVTEDYPRILTKEEDINEGQQAWLEAQVASQKLLSSTAMGHKVSDLITGDQHAQCFFALFQKGMGKVSFSQITNIMARNMQQFFGQMPVLKAEIERFNQQQRTTIILANSADRLDKIENTLNDFGISITLVENDELKPGIAQLVNDGLQNGFELPEANLVVITEAELFKTVQKKRARRQTLENAERIKSYTDLKPGDYVVHVNHGIGQFTGIETIESQGVKQDYIAIEFQKNAKIFVPVTQLNLVQKYVSSESKTPKINKLGGSEWAKTKRSVAAKIEDIAQELVALYAAREAEVGFNFPKDDDYQNQFENDFPYTETPDQLRSSSEIKRDMEGTKPMDRLLVGDVGYGKTEVALRAAFKAIEAGKQVAFLVPTTILAQQHFDSMQRRFEGYPVNVAMMSRFRTRKQLTETEEQLTSGECDIVVGTHRILSKDVHFKDLGLVIVDEEQRFGVKHKERLKQLKSSVDVLTLTATPIPRTLHMSMLGVRDLSVIETPPVGRFPIQTYVMEQNAGALRDAVMREMGRGGQVFYLHNRVADIEKTVAEISMLVPEARVGYIHGQMTEVQLESVLYDFIRGEYDVLVTTSIIETGVDIPNVNTLFVEDADRMGLSQLYQIRGRIGRSNRVAYAYFMYQQNKVLTEVSEKRLSAIRDFTELGSGFKIAMRDLSIRGAGNLLGQQQHGFIDSVGYDLYSQMLADAVAVKRGEKVVVKTDTEIDVGIEAYLPSEYIDDQRQKMELYKSIRSLESEDRLLDLESDLIDRFGDFPVQVENLLAVGRLKIFADLAQLDKIRQQNGYLYVTLSENATEKITARELLKDLTVTGFKATIGDEAGKTRIKLVIQPKMTQKDWMEQLTVFVKALSEHFEGPGEQNDEESTTA</sequence>
<dbReference type="PATRIC" id="fig|1423778.4.peg.41"/>
<dbReference type="SUPFAM" id="SSF52540">
    <property type="entry name" value="P-loop containing nucleoside triphosphate hydrolases"/>
    <property type="match status" value="4"/>
</dbReference>
<keyword evidence="2 9" id="KW-0547">Nucleotide-binding</keyword>